<dbReference type="Gene3D" id="1.50.10.10">
    <property type="match status" value="1"/>
</dbReference>
<feature type="region of interest" description="Disordered" evidence="1">
    <location>
        <begin position="902"/>
        <end position="922"/>
    </location>
</feature>
<sequence>MTDDTMPPGAPPALTAEHARLAEATGAAEDVLFEANPWYEWGPYLSERAWGTVREDYSDSGDAWEYFPHDHARSRAFRWNEDGMAGLSDIHHDLCLGLALWNGADPILKERMFGLTGPQGNHGEDVKEYWWYPDALPSHAWLRWRYHYPQAAFPYQQLVEENARRSRDEPEFELLDTGVFDGGRYWSVDVAYAKASPTEVLARITIENHSSEEAAISVLPTLWFRNTWRVTGEEAPSLVLDGDGVAVEHPRLAGYRLDAAPTREGVRPEALFCDNETNTARLFGAAPVTAYPKDGINDHVVSGADTVNPQNRGTKASWWYQVTVPGGGQVELRLRLHRPSPDRTPPTAGWSGSYFDDVMAAREREADEFYAAIAPKEIGAVPMQVMRQSCAGLVWSKQMYPYRVNVWLDGDPNQPPPPAGHRNGRNTGWRHLDSFDVLAMPDPWEYPWFAAWDLAFHSITWAHLDPAFAKYQLLVLLREWFQHPNGALPSYEWSFDDVNPPVHALAAIRVFVIDGGTDVEFLKRVFHKLLLNFTWWLNRQDPDGNNLFGGGFLGLDNISPIDRSHLPPGFKLDQADGTAWMAYYSVAMLTLATKLAEYDVVYDDMVVKFLEQAVLIMDALEDSGCYDTEDGFFYDRLTDPSGNSVSIKVQTLVGLIPALPAVALPTQNTERIRRLRKRFARRLEQTDRHEILDWQVRGTGDSRRTLMSVVPVDKLVRLFGTLFDEEAFLSPHGLRSLSKRHNTPYTVPGLPTAAIQYEPAESRTAMYGGNSNWRGPVWLPVNYLIIRALLQYDQFFGPDFTVEYPTGSGHHLTLREIAGDLADRLVSIWVPGPDGRRPVYGAVDLLQNDPAWKDNLLFYEYFNGDNGAGLGAMHQTGWTALVADLLLDPPHRSHRMVFGDIQEPEATTGAPEEEPGTPGQQD</sequence>
<evidence type="ECO:0000259" key="2">
    <source>
        <dbReference type="Pfam" id="PF03200"/>
    </source>
</evidence>
<accession>A0A495FLN2</accession>
<name>A0A495FLN2_9MICC</name>
<protein>
    <submittedName>
        <fullName evidence="4">Glycosyl hydrolase family 63</fullName>
    </submittedName>
</protein>
<feature type="compositionally biased region" description="Low complexity" evidence="1">
    <location>
        <begin position="904"/>
        <end position="922"/>
    </location>
</feature>
<feature type="domain" description="Mannosylglycerate hydrolase MGH1-like glycoside hydrolase" evidence="3">
    <location>
        <begin position="446"/>
        <end position="548"/>
    </location>
</feature>
<dbReference type="AlphaFoldDB" id="A0A495FLN2"/>
<dbReference type="PANTHER" id="PTHR10412">
    <property type="entry name" value="MANNOSYL-OLIGOSACCHARIDE GLUCOSIDASE"/>
    <property type="match status" value="1"/>
</dbReference>
<dbReference type="GO" id="GO:0004573">
    <property type="term" value="F:Glc3Man9GlcNAc2 oligosaccharide glucosidase activity"/>
    <property type="evidence" value="ECO:0007669"/>
    <property type="project" value="InterPro"/>
</dbReference>
<proteinExistence type="predicted"/>
<evidence type="ECO:0000256" key="1">
    <source>
        <dbReference type="SAM" id="MobiDB-lite"/>
    </source>
</evidence>
<dbReference type="InterPro" id="IPR031335">
    <property type="entry name" value="Glyco_hydro_63_C"/>
</dbReference>
<dbReference type="InterPro" id="IPR054491">
    <property type="entry name" value="MGH1-like_GH"/>
</dbReference>
<comment type="caution">
    <text evidence="4">The sequence shown here is derived from an EMBL/GenBank/DDBJ whole genome shotgun (WGS) entry which is preliminary data.</text>
</comment>
<dbReference type="PANTHER" id="PTHR10412:SF10">
    <property type="entry name" value="GLYCOSYL HYDROLASE FAMILY 63 C-TERMINAL DOMAIN-CONTAINING PROTEIN"/>
    <property type="match status" value="1"/>
</dbReference>
<gene>
    <name evidence="4" type="ORF">C8D78_0459</name>
</gene>
<dbReference type="Pfam" id="PF03200">
    <property type="entry name" value="Glyco_hydro_63"/>
    <property type="match status" value="1"/>
</dbReference>
<evidence type="ECO:0000313" key="5">
    <source>
        <dbReference type="Proteomes" id="UP000276055"/>
    </source>
</evidence>
<dbReference type="InterPro" id="IPR008928">
    <property type="entry name" value="6-hairpin_glycosidase_sf"/>
</dbReference>
<dbReference type="InterPro" id="IPR004888">
    <property type="entry name" value="Glycoside_hydrolase_63"/>
</dbReference>
<dbReference type="GO" id="GO:0009311">
    <property type="term" value="P:oligosaccharide metabolic process"/>
    <property type="evidence" value="ECO:0007669"/>
    <property type="project" value="InterPro"/>
</dbReference>
<feature type="domain" description="Glycosyl hydrolase family 63 C-terminal" evidence="2">
    <location>
        <begin position="575"/>
        <end position="798"/>
    </location>
</feature>
<evidence type="ECO:0000259" key="3">
    <source>
        <dbReference type="Pfam" id="PF22422"/>
    </source>
</evidence>
<dbReference type="Pfam" id="PF22422">
    <property type="entry name" value="MGH1-like_GH"/>
    <property type="match status" value="1"/>
</dbReference>
<reference evidence="4 5" key="1">
    <citation type="submission" date="2018-10" db="EMBL/GenBank/DDBJ databases">
        <title>Genomic Encyclopedia of Type Strains, Phase IV (KMG-IV): sequencing the most valuable type-strain genomes for metagenomic binning, comparative biology and taxonomic classification.</title>
        <authorList>
            <person name="Goeker M."/>
        </authorList>
    </citation>
    <scope>NUCLEOTIDE SEQUENCE [LARGE SCALE GENOMIC DNA]</scope>
    <source>
        <strain evidence="4 5">DSM 25586</strain>
    </source>
</reference>
<dbReference type="SUPFAM" id="SSF48208">
    <property type="entry name" value="Six-hairpin glycosidases"/>
    <property type="match status" value="1"/>
</dbReference>
<dbReference type="RefSeq" id="WP_244208199.1">
    <property type="nucleotide sequence ID" value="NZ_RBIR01000001.1"/>
</dbReference>
<dbReference type="EMBL" id="RBIR01000001">
    <property type="protein sequence ID" value="RKR30140.1"/>
    <property type="molecule type" value="Genomic_DNA"/>
</dbReference>
<dbReference type="Proteomes" id="UP000276055">
    <property type="component" value="Unassembled WGS sequence"/>
</dbReference>
<keyword evidence="4" id="KW-0378">Hydrolase</keyword>
<dbReference type="InterPro" id="IPR012341">
    <property type="entry name" value="6hp_glycosidase-like_sf"/>
</dbReference>
<evidence type="ECO:0000313" key="4">
    <source>
        <dbReference type="EMBL" id="RKR30140.1"/>
    </source>
</evidence>
<organism evidence="4 5">
    <name type="scientific">Arthrobacter oryzae</name>
    <dbReference type="NCBI Taxonomy" id="409290"/>
    <lineage>
        <taxon>Bacteria</taxon>
        <taxon>Bacillati</taxon>
        <taxon>Actinomycetota</taxon>
        <taxon>Actinomycetes</taxon>
        <taxon>Micrococcales</taxon>
        <taxon>Micrococcaceae</taxon>
        <taxon>Arthrobacter</taxon>
    </lineage>
</organism>